<comment type="caution">
    <text evidence="1">The sequence shown here is derived from an EMBL/GenBank/DDBJ whole genome shotgun (WGS) entry which is preliminary data.</text>
</comment>
<accession>A0A934N0L5</accession>
<gene>
    <name evidence="1" type="ORF">JF886_14150</name>
</gene>
<name>A0A934N0L5_9BACT</name>
<proteinExistence type="predicted"/>
<evidence type="ECO:0000313" key="2">
    <source>
        <dbReference type="Proteomes" id="UP000606991"/>
    </source>
</evidence>
<protein>
    <submittedName>
        <fullName evidence="1">Uncharacterized protein</fullName>
    </submittedName>
</protein>
<dbReference type="Proteomes" id="UP000606991">
    <property type="component" value="Unassembled WGS sequence"/>
</dbReference>
<organism evidence="1 2">
    <name type="scientific">Candidatus Aeolococcus gillhamiae</name>
    <dbReference type="NCBI Taxonomy" id="3127015"/>
    <lineage>
        <taxon>Bacteria</taxon>
        <taxon>Bacillati</taxon>
        <taxon>Candidatus Dormiibacterota</taxon>
        <taxon>Candidatus Dormibacteria</taxon>
        <taxon>Candidatus Aeolococcales</taxon>
        <taxon>Candidatus Aeolococcaceae</taxon>
        <taxon>Candidatus Aeolococcus</taxon>
    </lineage>
</organism>
<reference evidence="1 2" key="1">
    <citation type="submission" date="2020-10" db="EMBL/GenBank/DDBJ databases">
        <title>Ca. Dormibacterota MAGs.</title>
        <authorList>
            <person name="Montgomery K."/>
        </authorList>
    </citation>
    <scope>NUCLEOTIDE SEQUENCE [LARGE SCALE GENOMIC DNA]</scope>
    <source>
        <strain evidence="1">SC8812_S17_18</strain>
    </source>
</reference>
<dbReference type="AlphaFoldDB" id="A0A934N0L5"/>
<dbReference type="EMBL" id="JAEKNS010000143">
    <property type="protein sequence ID" value="MBJ7595970.1"/>
    <property type="molecule type" value="Genomic_DNA"/>
</dbReference>
<evidence type="ECO:0000313" key="1">
    <source>
        <dbReference type="EMBL" id="MBJ7595970.1"/>
    </source>
</evidence>
<dbReference type="RefSeq" id="WP_337313567.1">
    <property type="nucleotide sequence ID" value="NZ_JAEKNS010000143.1"/>
</dbReference>
<sequence>MTEHEYTSRLYPHVAGSDCFHVPVQTPLTHVAFTVFQGIVPVADPIHHAAHDSGSVAWSLKNPVSAWSAALSAMVEDATDWLFGSHHEMVRVPLGSSGPTAMCDVAVAWHGPAGCGLPSFVAWPVSPAVVFTWGE</sequence>